<proteinExistence type="predicted"/>
<comment type="caution">
    <text evidence="2">The sequence shown here is derived from an EMBL/GenBank/DDBJ whole genome shotgun (WGS) entry which is preliminary data.</text>
</comment>
<keyword evidence="1" id="KW-0472">Membrane</keyword>
<evidence type="ECO:0000256" key="1">
    <source>
        <dbReference type="SAM" id="Phobius"/>
    </source>
</evidence>
<keyword evidence="1" id="KW-0812">Transmembrane</keyword>
<reference evidence="2 3" key="1">
    <citation type="journal article" date="2016" name="Nat. Commun.">
        <title>Thousands of microbial genomes shed light on interconnected biogeochemical processes in an aquifer system.</title>
        <authorList>
            <person name="Anantharaman K."/>
            <person name="Brown C.T."/>
            <person name="Hug L.A."/>
            <person name="Sharon I."/>
            <person name="Castelle C.J."/>
            <person name="Probst A.J."/>
            <person name="Thomas B.C."/>
            <person name="Singh A."/>
            <person name="Wilkins M.J."/>
            <person name="Karaoz U."/>
            <person name="Brodie E.L."/>
            <person name="Williams K.H."/>
            <person name="Hubbard S.S."/>
            <person name="Banfield J.F."/>
        </authorList>
    </citation>
    <scope>NUCLEOTIDE SEQUENCE [LARGE SCALE GENOMIC DNA]</scope>
</reference>
<dbReference type="Pfam" id="PF20619">
    <property type="entry name" value="DUF6804"/>
    <property type="match status" value="1"/>
</dbReference>
<sequence length="102" mass="11876">MITKEQHEYRVLFSKIAAIALLVAVIPIWPYFFYQALKLVIFGAAAFSAYLYHKEKKKGWMLTMIGIAIVFNPINPLYFGHFLWSIVDLVVAWLFYSSPKEK</sequence>
<accession>A0A1G2T3J3</accession>
<organism evidence="2 3">
    <name type="scientific">Candidatus Zambryskibacteria bacterium RIFCSPHIGHO2_01_FULL_49_18</name>
    <dbReference type="NCBI Taxonomy" id="1802740"/>
    <lineage>
        <taxon>Bacteria</taxon>
        <taxon>Candidatus Zambryskiibacteriota</taxon>
    </lineage>
</organism>
<keyword evidence="1" id="KW-1133">Transmembrane helix</keyword>
<feature type="transmembrane region" description="Helical" evidence="1">
    <location>
        <begin position="12"/>
        <end position="29"/>
    </location>
</feature>
<feature type="transmembrane region" description="Helical" evidence="1">
    <location>
        <begin position="35"/>
        <end position="52"/>
    </location>
</feature>
<dbReference type="Proteomes" id="UP000178612">
    <property type="component" value="Unassembled WGS sequence"/>
</dbReference>
<dbReference type="InterPro" id="IPR046548">
    <property type="entry name" value="DUF6804"/>
</dbReference>
<dbReference type="EMBL" id="MHVJ01000005">
    <property type="protein sequence ID" value="OHA91834.1"/>
    <property type="molecule type" value="Genomic_DNA"/>
</dbReference>
<gene>
    <name evidence="2" type="ORF">A2758_03355</name>
</gene>
<protein>
    <submittedName>
        <fullName evidence="2">Uncharacterized protein</fullName>
    </submittedName>
</protein>
<name>A0A1G2T3J3_9BACT</name>
<evidence type="ECO:0000313" key="2">
    <source>
        <dbReference type="EMBL" id="OHA91834.1"/>
    </source>
</evidence>
<dbReference type="AlphaFoldDB" id="A0A1G2T3J3"/>
<evidence type="ECO:0000313" key="3">
    <source>
        <dbReference type="Proteomes" id="UP000178612"/>
    </source>
</evidence>